<evidence type="ECO:0000256" key="7">
    <source>
        <dbReference type="ARBA" id="ARBA00023033"/>
    </source>
</evidence>
<gene>
    <name evidence="9" type="ORF">BO99DRAFT_437857</name>
</gene>
<evidence type="ECO:0000256" key="1">
    <source>
        <dbReference type="ARBA" id="ARBA00001971"/>
    </source>
</evidence>
<keyword evidence="7" id="KW-0503">Monooxygenase</keyword>
<proteinExistence type="inferred from homology"/>
<evidence type="ECO:0000313" key="9">
    <source>
        <dbReference type="EMBL" id="PYI13900.1"/>
    </source>
</evidence>
<evidence type="ECO:0000256" key="5">
    <source>
        <dbReference type="ARBA" id="ARBA00023002"/>
    </source>
</evidence>
<protein>
    <submittedName>
        <fullName evidence="9">Cytochrome P450</fullName>
    </submittedName>
</protein>
<dbReference type="Gene3D" id="1.10.630.10">
    <property type="entry name" value="Cytochrome P450"/>
    <property type="match status" value="1"/>
</dbReference>
<dbReference type="AlphaFoldDB" id="A0A2V5HD98"/>
<evidence type="ECO:0000256" key="3">
    <source>
        <dbReference type="ARBA" id="ARBA00022617"/>
    </source>
</evidence>
<reference evidence="9 10" key="1">
    <citation type="submission" date="2018-02" db="EMBL/GenBank/DDBJ databases">
        <title>The genomes of Aspergillus section Nigri reveals drivers in fungal speciation.</title>
        <authorList>
            <consortium name="DOE Joint Genome Institute"/>
            <person name="Vesth T.C."/>
            <person name="Nybo J."/>
            <person name="Theobald S."/>
            <person name="Brandl J."/>
            <person name="Frisvad J.C."/>
            <person name="Nielsen K.F."/>
            <person name="Lyhne E.K."/>
            <person name="Kogle M.E."/>
            <person name="Kuo A."/>
            <person name="Riley R."/>
            <person name="Clum A."/>
            <person name="Nolan M."/>
            <person name="Lipzen A."/>
            <person name="Salamov A."/>
            <person name="Henrissat B."/>
            <person name="Wiebenga A."/>
            <person name="De vries R.P."/>
            <person name="Grigoriev I.V."/>
            <person name="Mortensen U.H."/>
            <person name="Andersen M.R."/>
            <person name="Baker S.E."/>
        </authorList>
    </citation>
    <scope>NUCLEOTIDE SEQUENCE [LARGE SCALE GENOMIC DNA]</scope>
    <source>
        <strain evidence="9 10">CBS 115571</strain>
    </source>
</reference>
<feature type="transmembrane region" description="Helical" evidence="8">
    <location>
        <begin position="15"/>
        <end position="36"/>
    </location>
</feature>
<keyword evidence="10" id="KW-1185">Reference proteome</keyword>
<dbReference type="InterPro" id="IPR036396">
    <property type="entry name" value="Cyt_P450_sf"/>
</dbReference>
<dbReference type="GO" id="GO:0005506">
    <property type="term" value="F:iron ion binding"/>
    <property type="evidence" value="ECO:0007669"/>
    <property type="project" value="InterPro"/>
</dbReference>
<dbReference type="PANTHER" id="PTHR24305:SF210">
    <property type="entry name" value="CYTOCHROME P450 MONOOXYGENASE ASQL-RELATED"/>
    <property type="match status" value="1"/>
</dbReference>
<keyword evidence="8" id="KW-1133">Transmembrane helix</keyword>
<dbReference type="STRING" id="1450538.A0A2V5HD98"/>
<keyword evidence="4" id="KW-0479">Metal-binding</keyword>
<keyword evidence="3" id="KW-0349">Heme</keyword>
<evidence type="ECO:0000313" key="10">
    <source>
        <dbReference type="Proteomes" id="UP000249829"/>
    </source>
</evidence>
<keyword evidence="8" id="KW-0812">Transmembrane</keyword>
<organism evidence="9 10">
    <name type="scientific">Aspergillus violaceofuscus (strain CBS 115571)</name>
    <dbReference type="NCBI Taxonomy" id="1450538"/>
    <lineage>
        <taxon>Eukaryota</taxon>
        <taxon>Fungi</taxon>
        <taxon>Dikarya</taxon>
        <taxon>Ascomycota</taxon>
        <taxon>Pezizomycotina</taxon>
        <taxon>Eurotiomycetes</taxon>
        <taxon>Eurotiomycetidae</taxon>
        <taxon>Eurotiales</taxon>
        <taxon>Aspergillaceae</taxon>
        <taxon>Aspergillus</taxon>
    </lineage>
</organism>
<evidence type="ECO:0000256" key="4">
    <source>
        <dbReference type="ARBA" id="ARBA00022723"/>
    </source>
</evidence>
<dbReference type="PANTHER" id="PTHR24305">
    <property type="entry name" value="CYTOCHROME P450"/>
    <property type="match status" value="1"/>
</dbReference>
<evidence type="ECO:0000256" key="8">
    <source>
        <dbReference type="SAM" id="Phobius"/>
    </source>
</evidence>
<dbReference type="GO" id="GO:0004497">
    <property type="term" value="F:monooxygenase activity"/>
    <property type="evidence" value="ECO:0007669"/>
    <property type="project" value="UniProtKB-KW"/>
</dbReference>
<name>A0A2V5HD98_ASPV1</name>
<dbReference type="Pfam" id="PF00067">
    <property type="entry name" value="p450"/>
    <property type="match status" value="1"/>
</dbReference>
<sequence>MGATNDFAHRAMGTILASWLWFSAMAILLSLVRGYYHLKMLALHDRYDPIVRTGPYTLSFNTAQGFKGVYGSRPGVAQFPRNPKIYGPMIPSRDSVGGPISNEAHRRHRRLLAHAFSDRALREQEPRLFSFIDVFISRLRDLAHQSTDIDPKAWLELAAFDITGLDCHTPISGARDAAGGLHAAVVSSTNYAELTINAEKAERRVALGVDRVDFMSAMIKNGLVDDHPQAQEKVTRIGRWKARTDVHVPHYGSYMSDASFFRATDFLPERWLGTDPQFEGYKTDTL</sequence>
<evidence type="ECO:0000256" key="6">
    <source>
        <dbReference type="ARBA" id="ARBA00023004"/>
    </source>
</evidence>
<accession>A0A2V5HD98</accession>
<dbReference type="GO" id="GO:0020037">
    <property type="term" value="F:heme binding"/>
    <property type="evidence" value="ECO:0007669"/>
    <property type="project" value="InterPro"/>
</dbReference>
<keyword evidence="8" id="KW-0472">Membrane</keyword>
<keyword evidence="6" id="KW-0408">Iron</keyword>
<comment type="similarity">
    <text evidence="2">Belongs to the cytochrome P450 family.</text>
</comment>
<comment type="cofactor">
    <cofactor evidence="1">
        <name>heme</name>
        <dbReference type="ChEBI" id="CHEBI:30413"/>
    </cofactor>
</comment>
<dbReference type="GO" id="GO:0016705">
    <property type="term" value="F:oxidoreductase activity, acting on paired donors, with incorporation or reduction of molecular oxygen"/>
    <property type="evidence" value="ECO:0007669"/>
    <property type="project" value="InterPro"/>
</dbReference>
<dbReference type="InterPro" id="IPR050121">
    <property type="entry name" value="Cytochrome_P450_monoxygenase"/>
</dbReference>
<evidence type="ECO:0000256" key="2">
    <source>
        <dbReference type="ARBA" id="ARBA00010617"/>
    </source>
</evidence>
<dbReference type="EMBL" id="KZ825227">
    <property type="protein sequence ID" value="PYI13900.1"/>
    <property type="molecule type" value="Genomic_DNA"/>
</dbReference>
<dbReference type="Proteomes" id="UP000249829">
    <property type="component" value="Unassembled WGS sequence"/>
</dbReference>
<dbReference type="InterPro" id="IPR001128">
    <property type="entry name" value="Cyt_P450"/>
</dbReference>
<keyword evidence="5" id="KW-0560">Oxidoreductase</keyword>
<dbReference type="SUPFAM" id="SSF48264">
    <property type="entry name" value="Cytochrome P450"/>
    <property type="match status" value="1"/>
</dbReference>